<keyword evidence="11" id="KW-1185">Reference proteome</keyword>
<evidence type="ECO:0000256" key="4">
    <source>
        <dbReference type="ARBA" id="ARBA00022692"/>
    </source>
</evidence>
<feature type="transmembrane region" description="Helical" evidence="7">
    <location>
        <begin position="20"/>
        <end position="39"/>
    </location>
</feature>
<keyword evidence="6 7" id="KW-0472">Membrane</keyword>
<evidence type="ECO:0000313" key="11">
    <source>
        <dbReference type="Proteomes" id="UP000001916"/>
    </source>
</evidence>
<dbReference type="Pfam" id="PF12704">
    <property type="entry name" value="MacB_PCD"/>
    <property type="match status" value="1"/>
</dbReference>
<keyword evidence="5 7" id="KW-1133">Transmembrane helix</keyword>
<feature type="transmembrane region" description="Helical" evidence="7">
    <location>
        <begin position="343"/>
        <end position="366"/>
    </location>
</feature>
<dbReference type="EMBL" id="CP002042">
    <property type="protein sequence ID" value="ADH64831.1"/>
    <property type="molecule type" value="Genomic_DNA"/>
</dbReference>
<sequence>MRFIWFLALRHLRYRRTQSLITLLGVAVGIMVLTTALSLTNGFTQGLIDATLRGVPHIFLQAFDPQNAPPPKANPQVVAQTPYLVTKALLTRRATSGQRAGVDVATLWGLGEGAQRVYPRLDLSRLRPGSIILGSDLARQLGAFPGDRLFVLSVSQKRISLEVVGTFHTGNALLDAENAFATLEDVQNLTDQPGTLTGYQVLLKDPEQAPQVARELSGTHYFAQTWQSLNRTLIEQLALQKRVIGIVVFLIVVVAALGMANVLVLAVVEKTPDIALLRVMGARGVQVAGVFALEGLILGTAGVILGNLLGYGLSTYFALNPVRIPGELYFISGLPAQLRLGDFVWVSLMSLGVVLLASLLPLLRALRVKPGEVLR</sequence>
<evidence type="ECO:0000256" key="7">
    <source>
        <dbReference type="SAM" id="Phobius"/>
    </source>
</evidence>
<dbReference type="Proteomes" id="UP000001916">
    <property type="component" value="Chromosome"/>
</dbReference>
<evidence type="ECO:0000256" key="5">
    <source>
        <dbReference type="ARBA" id="ARBA00022989"/>
    </source>
</evidence>
<reference evidence="10 11" key="1">
    <citation type="journal article" date="2010" name="Stand. Genomic Sci.">
        <title>Complete genome sequence of Meiothermus silvanus type strain (VI-R2).</title>
        <authorList>
            <person name="Sikorski J."/>
            <person name="Tindall B.J."/>
            <person name="Lowry S."/>
            <person name="Lucas S."/>
            <person name="Nolan M."/>
            <person name="Copeland A."/>
            <person name="Glavina Del Rio T."/>
            <person name="Tice H."/>
            <person name="Cheng J.F."/>
            <person name="Han C."/>
            <person name="Pitluck S."/>
            <person name="Liolios K."/>
            <person name="Ivanova N."/>
            <person name="Mavromatis K."/>
            <person name="Mikhailova N."/>
            <person name="Pati A."/>
            <person name="Goodwin L."/>
            <person name="Chen A."/>
            <person name="Palaniappan K."/>
            <person name="Land M."/>
            <person name="Hauser L."/>
            <person name="Chang Y.J."/>
            <person name="Jeffries C.D."/>
            <person name="Rohde M."/>
            <person name="Goker M."/>
            <person name="Woyke T."/>
            <person name="Bristow J."/>
            <person name="Eisen J.A."/>
            <person name="Markowitz V."/>
            <person name="Hugenholtz P."/>
            <person name="Kyrpides N.C."/>
            <person name="Klenk H.P."/>
            <person name="Lapidus A."/>
        </authorList>
    </citation>
    <scope>NUCLEOTIDE SEQUENCE [LARGE SCALE GENOMIC DNA]</scope>
    <source>
        <strain evidence="11">ATCC 700542 / DSM 9946 / VI-R2</strain>
    </source>
</reference>
<keyword evidence="3" id="KW-1003">Cell membrane</keyword>
<comment type="similarity">
    <text evidence="2">Belongs to the ABC-4 integral membrane protein family. LolC/E subfamily.</text>
</comment>
<evidence type="ECO:0000259" key="9">
    <source>
        <dbReference type="Pfam" id="PF12704"/>
    </source>
</evidence>
<name>D7BDL1_ALLS1</name>
<keyword evidence="4 7" id="KW-0812">Transmembrane</keyword>
<feature type="domain" description="ABC3 transporter permease C-terminal" evidence="8">
    <location>
        <begin position="246"/>
        <end position="370"/>
    </location>
</feature>
<dbReference type="HOGENOM" id="CLU_000604_8_1_0"/>
<dbReference type="Pfam" id="PF02687">
    <property type="entry name" value="FtsX"/>
    <property type="match status" value="1"/>
</dbReference>
<dbReference type="InterPro" id="IPR051447">
    <property type="entry name" value="Lipoprotein-release_system"/>
</dbReference>
<feature type="domain" description="MacB-like periplasmic core" evidence="9">
    <location>
        <begin position="19"/>
        <end position="216"/>
    </location>
</feature>
<dbReference type="OrthoDB" id="31036at2"/>
<comment type="subcellular location">
    <subcellularLocation>
        <location evidence="1">Cell membrane</location>
        <topology evidence="1">Multi-pass membrane protein</topology>
    </subcellularLocation>
</comment>
<evidence type="ECO:0000259" key="8">
    <source>
        <dbReference type="Pfam" id="PF02687"/>
    </source>
</evidence>
<protein>
    <recommendedName>
        <fullName evidence="12">ABC3 transporter permease protein domain-containing protein</fullName>
    </recommendedName>
</protein>
<evidence type="ECO:0000256" key="1">
    <source>
        <dbReference type="ARBA" id="ARBA00004651"/>
    </source>
</evidence>
<dbReference type="RefSeq" id="WP_013159363.1">
    <property type="nucleotide sequence ID" value="NC_014212.1"/>
</dbReference>
<evidence type="ECO:0000256" key="3">
    <source>
        <dbReference type="ARBA" id="ARBA00022475"/>
    </source>
</evidence>
<gene>
    <name evidence="10" type="ordered locus">Mesil_2993</name>
</gene>
<evidence type="ECO:0000313" key="10">
    <source>
        <dbReference type="EMBL" id="ADH64831.1"/>
    </source>
</evidence>
<accession>D7BDL1</accession>
<feature type="transmembrane region" description="Helical" evidence="7">
    <location>
        <begin position="243"/>
        <end position="268"/>
    </location>
</feature>
<dbReference type="GO" id="GO:0098797">
    <property type="term" value="C:plasma membrane protein complex"/>
    <property type="evidence" value="ECO:0007669"/>
    <property type="project" value="TreeGrafter"/>
</dbReference>
<feature type="transmembrane region" description="Helical" evidence="7">
    <location>
        <begin position="289"/>
        <end position="313"/>
    </location>
</feature>
<dbReference type="KEGG" id="msv:Mesil_2993"/>
<dbReference type="STRING" id="526227.Mesil_2993"/>
<dbReference type="InterPro" id="IPR003838">
    <property type="entry name" value="ABC3_permease_C"/>
</dbReference>
<dbReference type="AlphaFoldDB" id="D7BDL1"/>
<proteinExistence type="inferred from homology"/>
<dbReference type="InterPro" id="IPR025857">
    <property type="entry name" value="MacB_PCD"/>
</dbReference>
<evidence type="ECO:0008006" key="12">
    <source>
        <dbReference type="Google" id="ProtNLM"/>
    </source>
</evidence>
<dbReference type="PANTHER" id="PTHR30489:SF0">
    <property type="entry name" value="LIPOPROTEIN-RELEASING SYSTEM TRANSMEMBRANE PROTEIN LOLE"/>
    <property type="match status" value="1"/>
</dbReference>
<dbReference type="PANTHER" id="PTHR30489">
    <property type="entry name" value="LIPOPROTEIN-RELEASING SYSTEM TRANSMEMBRANE PROTEIN LOLE"/>
    <property type="match status" value="1"/>
</dbReference>
<organism evidence="10 11">
    <name type="scientific">Allomeiothermus silvanus (strain ATCC 700542 / DSM 9946 / NBRC 106475 / NCIMB 13440 / VI-R2)</name>
    <name type="common">Thermus silvanus</name>
    <dbReference type="NCBI Taxonomy" id="526227"/>
    <lineage>
        <taxon>Bacteria</taxon>
        <taxon>Thermotogati</taxon>
        <taxon>Deinococcota</taxon>
        <taxon>Deinococci</taxon>
        <taxon>Thermales</taxon>
        <taxon>Thermaceae</taxon>
        <taxon>Allomeiothermus</taxon>
    </lineage>
</organism>
<dbReference type="GO" id="GO:0044874">
    <property type="term" value="P:lipoprotein localization to outer membrane"/>
    <property type="evidence" value="ECO:0007669"/>
    <property type="project" value="TreeGrafter"/>
</dbReference>
<evidence type="ECO:0000256" key="6">
    <source>
        <dbReference type="ARBA" id="ARBA00023136"/>
    </source>
</evidence>
<dbReference type="eggNOG" id="COG4591">
    <property type="taxonomic scope" value="Bacteria"/>
</dbReference>
<evidence type="ECO:0000256" key="2">
    <source>
        <dbReference type="ARBA" id="ARBA00005236"/>
    </source>
</evidence>